<dbReference type="EMBL" id="BTSX01000003">
    <property type="protein sequence ID" value="GMS90770.1"/>
    <property type="molecule type" value="Genomic_DNA"/>
</dbReference>
<reference evidence="1" key="1">
    <citation type="submission" date="2023-10" db="EMBL/GenBank/DDBJ databases">
        <title>Genome assembly of Pristionchus species.</title>
        <authorList>
            <person name="Yoshida K."/>
            <person name="Sommer R.J."/>
        </authorList>
    </citation>
    <scope>NUCLEOTIDE SEQUENCE</scope>
    <source>
        <strain evidence="1">RS0144</strain>
    </source>
</reference>
<comment type="caution">
    <text evidence="1">The sequence shown here is derived from an EMBL/GenBank/DDBJ whole genome shotgun (WGS) entry which is preliminary data.</text>
</comment>
<feature type="non-terminal residue" evidence="1">
    <location>
        <position position="190"/>
    </location>
</feature>
<feature type="non-terminal residue" evidence="1">
    <location>
        <position position="1"/>
    </location>
</feature>
<protein>
    <submittedName>
        <fullName evidence="1">Uncharacterized protein</fullName>
    </submittedName>
</protein>
<name>A0AAV5T5G8_9BILA</name>
<sequence>VFYKDSNGVVSGPISVEEARAMLKTDLKENHTFKVMDSDDFQSFDDLRTLNGAENPFEKTEPSSEKEEQKELELSTVLKKQNEVLPIHENLEELRKYTINQFKEAMRTRNRFVFARGACWHQDEAKFNRIDNESNVTIRVQYGNSCDPSKWVLSKPSDTAFFPGKAGGQYVFVAPFLSSDPMDGSDLVHM</sequence>
<organism evidence="1 2">
    <name type="scientific">Pristionchus entomophagus</name>
    <dbReference type="NCBI Taxonomy" id="358040"/>
    <lineage>
        <taxon>Eukaryota</taxon>
        <taxon>Metazoa</taxon>
        <taxon>Ecdysozoa</taxon>
        <taxon>Nematoda</taxon>
        <taxon>Chromadorea</taxon>
        <taxon>Rhabditida</taxon>
        <taxon>Rhabditina</taxon>
        <taxon>Diplogasteromorpha</taxon>
        <taxon>Diplogasteroidea</taxon>
        <taxon>Neodiplogasteridae</taxon>
        <taxon>Pristionchus</taxon>
    </lineage>
</organism>
<proteinExistence type="predicted"/>
<dbReference type="AlphaFoldDB" id="A0AAV5T5G8"/>
<dbReference type="Proteomes" id="UP001432027">
    <property type="component" value="Unassembled WGS sequence"/>
</dbReference>
<gene>
    <name evidence="1" type="ORF">PENTCL1PPCAC_12945</name>
</gene>
<evidence type="ECO:0000313" key="1">
    <source>
        <dbReference type="EMBL" id="GMS90770.1"/>
    </source>
</evidence>
<keyword evidence="2" id="KW-1185">Reference proteome</keyword>
<evidence type="ECO:0000313" key="2">
    <source>
        <dbReference type="Proteomes" id="UP001432027"/>
    </source>
</evidence>
<accession>A0AAV5T5G8</accession>